<dbReference type="KEGG" id="bman:114251151"/>
<accession>A0A6J2KFM5</accession>
<feature type="chain" id="PRO_5026931231" evidence="1">
    <location>
        <begin position="31"/>
        <end position="114"/>
    </location>
</feature>
<sequence>MLLNNSVFVRKMGRWYFMCLLGLFAQNALSQVLGNPGCACNVRQPYAGSVGCNAPCGGPAGYGDVAVSGELPVGGNTGVCGNVPVVGYVMFEGTVPAGGLVSVANNCGCNGPAY</sequence>
<keyword evidence="1" id="KW-0732">Signal</keyword>
<dbReference type="GeneID" id="114251151"/>
<dbReference type="RefSeq" id="XP_028041131.1">
    <property type="nucleotide sequence ID" value="XM_028185330.1"/>
</dbReference>
<evidence type="ECO:0000313" key="3">
    <source>
        <dbReference type="RefSeq" id="XP_028041131.1"/>
    </source>
</evidence>
<gene>
    <name evidence="3" type="primary">LOC114251151</name>
</gene>
<organism evidence="2 3">
    <name type="scientific">Bombyx mandarina</name>
    <name type="common">Wild silk moth</name>
    <name type="synonym">Wild silkworm</name>
    <dbReference type="NCBI Taxonomy" id="7092"/>
    <lineage>
        <taxon>Eukaryota</taxon>
        <taxon>Metazoa</taxon>
        <taxon>Ecdysozoa</taxon>
        <taxon>Arthropoda</taxon>
        <taxon>Hexapoda</taxon>
        <taxon>Insecta</taxon>
        <taxon>Pterygota</taxon>
        <taxon>Neoptera</taxon>
        <taxon>Endopterygota</taxon>
        <taxon>Lepidoptera</taxon>
        <taxon>Glossata</taxon>
        <taxon>Ditrysia</taxon>
        <taxon>Bombycoidea</taxon>
        <taxon>Bombycidae</taxon>
        <taxon>Bombycinae</taxon>
        <taxon>Bombyx</taxon>
    </lineage>
</organism>
<protein>
    <submittedName>
        <fullName evidence="3">Chorion class CA protein ERA.2-like</fullName>
    </submittedName>
</protein>
<dbReference type="Proteomes" id="UP000504629">
    <property type="component" value="Unplaced"/>
</dbReference>
<proteinExistence type="predicted"/>
<keyword evidence="2" id="KW-1185">Reference proteome</keyword>
<evidence type="ECO:0000256" key="1">
    <source>
        <dbReference type="SAM" id="SignalP"/>
    </source>
</evidence>
<evidence type="ECO:0000313" key="2">
    <source>
        <dbReference type="Proteomes" id="UP000504629"/>
    </source>
</evidence>
<dbReference type="OrthoDB" id="7490938at2759"/>
<reference evidence="3" key="1">
    <citation type="submission" date="2025-08" db="UniProtKB">
        <authorList>
            <consortium name="RefSeq"/>
        </authorList>
    </citation>
    <scope>IDENTIFICATION</scope>
    <source>
        <tissue evidence="3">Silk gland</tissue>
    </source>
</reference>
<name>A0A6J2KFM5_BOMMA</name>
<feature type="signal peptide" evidence="1">
    <location>
        <begin position="1"/>
        <end position="30"/>
    </location>
</feature>
<dbReference type="AlphaFoldDB" id="A0A6J2KFM5"/>